<protein>
    <recommendedName>
        <fullName evidence="4">Type IV pilus assembly protein PilO</fullName>
    </recommendedName>
</protein>
<dbReference type="InterPro" id="IPR007445">
    <property type="entry name" value="PilO"/>
</dbReference>
<keyword evidence="2" id="KW-0614">Plasmid</keyword>
<evidence type="ECO:0008006" key="4">
    <source>
        <dbReference type="Google" id="ProtNLM"/>
    </source>
</evidence>
<dbReference type="Gene3D" id="3.30.70.60">
    <property type="match status" value="1"/>
</dbReference>
<dbReference type="KEGG" id="dpt:Deipr_2452"/>
<feature type="compositionally biased region" description="Low complexity" evidence="1">
    <location>
        <begin position="171"/>
        <end position="197"/>
    </location>
</feature>
<dbReference type="Proteomes" id="UP000007718">
    <property type="component" value="Plasmid pDEIPR02"/>
</dbReference>
<accession>F0RQL0</accession>
<name>F0RQL0_DEIPM</name>
<organism evidence="2 3">
    <name type="scientific">Deinococcus proteolyticus (strain ATCC 35074 / DSM 20540 / JCM 6276 / NBRC 101906 / NCIMB 13154 / VKM Ac-1939 / CCM 2703 / MRP)</name>
    <dbReference type="NCBI Taxonomy" id="693977"/>
    <lineage>
        <taxon>Bacteria</taxon>
        <taxon>Thermotogati</taxon>
        <taxon>Deinococcota</taxon>
        <taxon>Deinococci</taxon>
        <taxon>Deinococcales</taxon>
        <taxon>Deinococcaceae</taxon>
        <taxon>Deinococcus</taxon>
    </lineage>
</organism>
<dbReference type="AlphaFoldDB" id="F0RQL0"/>
<dbReference type="OrthoDB" id="73360at2"/>
<dbReference type="GO" id="GO:0043107">
    <property type="term" value="P:type IV pilus-dependent motility"/>
    <property type="evidence" value="ECO:0007669"/>
    <property type="project" value="InterPro"/>
</dbReference>
<keyword evidence="3" id="KW-1185">Reference proteome</keyword>
<dbReference type="EMBL" id="CP002538">
    <property type="protein sequence ID" value="ADY27569.1"/>
    <property type="molecule type" value="Genomic_DNA"/>
</dbReference>
<evidence type="ECO:0000313" key="3">
    <source>
        <dbReference type="Proteomes" id="UP000007718"/>
    </source>
</evidence>
<evidence type="ECO:0000256" key="1">
    <source>
        <dbReference type="SAM" id="MobiDB-lite"/>
    </source>
</evidence>
<dbReference type="HOGENOM" id="CLU_1382143_0_0_0"/>
<reference evidence="2 3" key="2">
    <citation type="journal article" date="2012" name="Stand. Genomic Sci.">
        <title>Complete genome sequence of the orange-red pigmented, radioresistant Deinococcus proteolyticus type strain (MRP(T)).</title>
        <authorList>
            <person name="Copeland A."/>
            <person name="Zeytun A."/>
            <person name="Yassawong M."/>
            <person name="Nolan M."/>
            <person name="Lucas S."/>
            <person name="Hammon N."/>
            <person name="Deshpande S."/>
            <person name="Cheng J.F."/>
            <person name="Han C."/>
            <person name="Tapia R."/>
            <person name="Goodwin L.A."/>
            <person name="Pitluck S."/>
            <person name="Mavromatis K."/>
            <person name="Liolios K."/>
            <person name="Pagani I."/>
            <person name="Ivanova N."/>
            <person name="Mikhailova N."/>
            <person name="Pati A."/>
            <person name="Chen A."/>
            <person name="Palaniappan K."/>
            <person name="Land M."/>
            <person name="Hauser L."/>
            <person name="Jeffries C.D."/>
            <person name="Brambilla E.M."/>
            <person name="Rohde M."/>
            <person name="Sikorski J."/>
            <person name="Pukall R."/>
            <person name="Goker M."/>
            <person name="Detter J.C."/>
            <person name="Woyke T."/>
            <person name="Bristow J."/>
            <person name="Eisen J.A."/>
            <person name="Markowitz V."/>
            <person name="Hugenholtz P."/>
            <person name="Kyrpides N.C."/>
            <person name="Klenk H.P."/>
            <person name="Lapidus A."/>
        </authorList>
    </citation>
    <scope>NUCLEOTIDE SEQUENCE [LARGE SCALE GENOMIC DNA]</scope>
    <source>
        <strain evidence="3">ATCC 35074 / DSM 20540 / JCM 6276 / NBRC 101906 / NCIMB 13154 / VKM Ac-1939 / CCM 2703 / MRP</strain>
        <plasmid evidence="3">Plasmid pDEIPR02</plasmid>
    </source>
</reference>
<dbReference type="RefSeq" id="WP_013615923.1">
    <property type="nucleotide sequence ID" value="NC_015162.1"/>
</dbReference>
<evidence type="ECO:0000313" key="2">
    <source>
        <dbReference type="EMBL" id="ADY27569.1"/>
    </source>
</evidence>
<dbReference type="GO" id="GO:0043683">
    <property type="term" value="P:type IV pilus assembly"/>
    <property type="evidence" value="ECO:0007669"/>
    <property type="project" value="InterPro"/>
</dbReference>
<gene>
    <name evidence="2" type="ordered locus">Deipr_2452</name>
</gene>
<sequence length="197" mass="21328">MKPLYLILGLILAIALNLVLTRPALNAQPALKAEQQNVRTEHDSAETKLAEIPQLQTELSQRQQALSELEKSFPAHEEIGILIQTLQQAADQNRIAISEITRTTQPSPIPGFNEVQLGLTTTGSFPDLYTFLDWAHDQKRLLNVTNINSNSGTNHQINVTGYTRAEVLPVASTPASPDPDTSAASGAATSPTEEANP</sequence>
<dbReference type="Pfam" id="PF04350">
    <property type="entry name" value="PilO"/>
    <property type="match status" value="1"/>
</dbReference>
<proteinExistence type="predicted"/>
<reference evidence="3" key="1">
    <citation type="submission" date="2011-02" db="EMBL/GenBank/DDBJ databases">
        <title>The complete sequence of plasmid2 of Deinococcus proteolyticus DSM 20540.</title>
        <authorList>
            <consortium name="US DOE Joint Genome Institute (JGI-PGF)"/>
            <person name="Lucas S."/>
            <person name="Copeland A."/>
            <person name="Lapidus A."/>
            <person name="Bruce D."/>
            <person name="Goodwin L."/>
            <person name="Pitluck S."/>
            <person name="Kyrpides N."/>
            <person name="Mavromatis K."/>
            <person name="Pagani I."/>
            <person name="Ivanova N."/>
            <person name="Ovchinnikova G."/>
            <person name="Zeytun A."/>
            <person name="Detter J.C."/>
            <person name="Han C."/>
            <person name="Land M."/>
            <person name="Hauser L."/>
            <person name="Markowitz V."/>
            <person name="Cheng J.-F."/>
            <person name="Hugenholtz P."/>
            <person name="Woyke T."/>
            <person name="Wu D."/>
            <person name="Pukall R."/>
            <person name="Steenblock K."/>
            <person name="Brambilla E."/>
            <person name="Klenk H.-P."/>
            <person name="Eisen J.A."/>
        </authorList>
    </citation>
    <scope>NUCLEOTIDE SEQUENCE [LARGE SCALE GENOMIC DNA]</scope>
    <source>
        <strain evidence="3">ATCC 35074 / DSM 20540 / JCM 6276 / NBRC 101906 / NCIMB 13154 / VKM Ac-1939 / CCM 2703 / MRP</strain>
        <plasmid evidence="3">Plasmid pDEIPR02</plasmid>
    </source>
</reference>
<geneLocation type="plasmid" evidence="2 3">
    <name>pDEIPR02</name>
</geneLocation>
<dbReference type="InterPro" id="IPR014717">
    <property type="entry name" value="Transl_elong_EF1B/ribsomal_bS6"/>
</dbReference>
<feature type="region of interest" description="Disordered" evidence="1">
    <location>
        <begin position="170"/>
        <end position="197"/>
    </location>
</feature>